<evidence type="ECO:0000313" key="2">
    <source>
        <dbReference type="Proteomes" id="UP000665020"/>
    </source>
</evidence>
<keyword evidence="1" id="KW-0282">Flagellum</keyword>
<dbReference type="RefSeq" id="WP_125987869.1">
    <property type="nucleotide sequence ID" value="NZ_CP046640.1"/>
</dbReference>
<keyword evidence="2" id="KW-1185">Reference proteome</keyword>
<name>A0A8A7KGB6_9FIRM</name>
<dbReference type="KEGG" id="ifn:GM661_02490"/>
<proteinExistence type="predicted"/>
<protein>
    <submittedName>
        <fullName evidence="1">Flagellar protein</fullName>
    </submittedName>
</protein>
<reference evidence="1" key="1">
    <citation type="submission" date="2019-12" db="EMBL/GenBank/DDBJ databases">
        <authorList>
            <person name="zhang j."/>
            <person name="sun C.M."/>
        </authorList>
    </citation>
    <scope>NUCLEOTIDE SEQUENCE</scope>
    <source>
        <strain evidence="1">NS-1</strain>
    </source>
</reference>
<organism evidence="1 2">
    <name type="scientific">Iocasia fonsfrigidae</name>
    <dbReference type="NCBI Taxonomy" id="2682810"/>
    <lineage>
        <taxon>Bacteria</taxon>
        <taxon>Bacillati</taxon>
        <taxon>Bacillota</taxon>
        <taxon>Clostridia</taxon>
        <taxon>Halanaerobiales</taxon>
        <taxon>Halanaerobiaceae</taxon>
        <taxon>Iocasia</taxon>
    </lineage>
</organism>
<keyword evidence="1" id="KW-0966">Cell projection</keyword>
<dbReference type="AlphaFoldDB" id="A0A8A7KGB6"/>
<evidence type="ECO:0000313" key="1">
    <source>
        <dbReference type="EMBL" id="QTL96922.1"/>
    </source>
</evidence>
<accession>A0A8A7KGB6</accession>
<dbReference type="Proteomes" id="UP000665020">
    <property type="component" value="Chromosome"/>
</dbReference>
<gene>
    <name evidence="1" type="ORF">GM661_02490</name>
</gene>
<sequence>MGLNLKNCPRCGKLFAKKGDSDLCPICADGEEEDFKKVKEFLWDNPNATIEVVHEKTGVSRERIIHFIREDRLIAEGLDLELLIECERCGELISHGRFCEKCQQELVSGFRTGKKTKRKKEPDQNDTENTRMYLFDRINRKNR</sequence>
<dbReference type="NCBIfam" id="TIGR03826">
    <property type="entry name" value="YvyF"/>
    <property type="match status" value="1"/>
</dbReference>
<dbReference type="EMBL" id="CP046640">
    <property type="protein sequence ID" value="QTL96922.1"/>
    <property type="molecule type" value="Genomic_DNA"/>
</dbReference>
<dbReference type="InterPro" id="IPR022258">
    <property type="entry name" value="Flagellar_operon_YvyF"/>
</dbReference>
<keyword evidence="1" id="KW-0969">Cilium</keyword>